<gene>
    <name evidence="1" type="ORF">AVEN_224514_1</name>
</gene>
<accession>A0A4Y2JD85</accession>
<evidence type="ECO:0000313" key="2">
    <source>
        <dbReference type="Proteomes" id="UP000499080"/>
    </source>
</evidence>
<protein>
    <submittedName>
        <fullName evidence="1">Uncharacterized protein</fullName>
    </submittedName>
</protein>
<proteinExistence type="predicted"/>
<dbReference type="EMBL" id="BGPR01003427">
    <property type="protein sequence ID" value="GBM88020.1"/>
    <property type="molecule type" value="Genomic_DNA"/>
</dbReference>
<reference evidence="1 2" key="1">
    <citation type="journal article" date="2019" name="Sci. Rep.">
        <title>Orb-weaving spider Araneus ventricosus genome elucidates the spidroin gene catalogue.</title>
        <authorList>
            <person name="Kono N."/>
            <person name="Nakamura H."/>
            <person name="Ohtoshi R."/>
            <person name="Moran D.A.P."/>
            <person name="Shinohara A."/>
            <person name="Yoshida Y."/>
            <person name="Fujiwara M."/>
            <person name="Mori M."/>
            <person name="Tomita M."/>
            <person name="Arakawa K."/>
        </authorList>
    </citation>
    <scope>NUCLEOTIDE SEQUENCE [LARGE SCALE GENOMIC DNA]</scope>
</reference>
<evidence type="ECO:0000313" key="1">
    <source>
        <dbReference type="EMBL" id="GBM88020.1"/>
    </source>
</evidence>
<dbReference type="AlphaFoldDB" id="A0A4Y2JD85"/>
<organism evidence="1 2">
    <name type="scientific">Araneus ventricosus</name>
    <name type="common">Orbweaver spider</name>
    <name type="synonym">Epeira ventricosa</name>
    <dbReference type="NCBI Taxonomy" id="182803"/>
    <lineage>
        <taxon>Eukaryota</taxon>
        <taxon>Metazoa</taxon>
        <taxon>Ecdysozoa</taxon>
        <taxon>Arthropoda</taxon>
        <taxon>Chelicerata</taxon>
        <taxon>Arachnida</taxon>
        <taxon>Araneae</taxon>
        <taxon>Araneomorphae</taxon>
        <taxon>Entelegynae</taxon>
        <taxon>Araneoidea</taxon>
        <taxon>Araneidae</taxon>
        <taxon>Araneus</taxon>
    </lineage>
</organism>
<name>A0A4Y2JD85_ARAVE</name>
<sequence length="89" mass="9930">MMLPLLFPKVMGIPVMKPGFNVDCAKNSGRSIAVPLMYLYATIVRPDPVRTPSHATYVLLPSSYRDHIPTDRKTDRQITCRLIGSKTGI</sequence>
<keyword evidence="2" id="KW-1185">Reference proteome</keyword>
<comment type="caution">
    <text evidence="1">The sequence shown here is derived from an EMBL/GenBank/DDBJ whole genome shotgun (WGS) entry which is preliminary data.</text>
</comment>
<dbReference type="Proteomes" id="UP000499080">
    <property type="component" value="Unassembled WGS sequence"/>
</dbReference>